<protein>
    <submittedName>
        <fullName evidence="7">DNA-binding transcriptional LysR family regulator</fullName>
    </submittedName>
    <submittedName>
        <fullName evidence="6">LysR family transcriptional regulator</fullName>
    </submittedName>
</protein>
<reference evidence="6" key="1">
    <citation type="journal article" date="2014" name="Int. J. Syst. Evol. Microbiol.">
        <title>Complete genome of a new Firmicutes species belonging to the dominant human colonic microbiota ('Ruminococcus bicirculans') reveals two chromosomes and a selective capacity to utilize plant glucans.</title>
        <authorList>
            <consortium name="NISC Comparative Sequencing Program"/>
            <person name="Wegmann U."/>
            <person name="Louis P."/>
            <person name="Goesmann A."/>
            <person name="Henrissat B."/>
            <person name="Duncan S.H."/>
            <person name="Flint H.J."/>
        </authorList>
    </citation>
    <scope>NUCLEOTIDE SEQUENCE</scope>
    <source>
        <strain evidence="6">CGMCC 1.18437</strain>
    </source>
</reference>
<dbReference type="InterPro" id="IPR005119">
    <property type="entry name" value="LysR_subst-bd"/>
</dbReference>
<evidence type="ECO:0000313" key="9">
    <source>
        <dbReference type="Proteomes" id="UP000619376"/>
    </source>
</evidence>
<gene>
    <name evidence="6" type="ORF">GCM10017781_44470</name>
    <name evidence="7" type="ORF">HNQ07_004489</name>
</gene>
<evidence type="ECO:0000256" key="3">
    <source>
        <dbReference type="ARBA" id="ARBA00023125"/>
    </source>
</evidence>
<evidence type="ECO:0000259" key="5">
    <source>
        <dbReference type="PROSITE" id="PS50931"/>
    </source>
</evidence>
<dbReference type="EMBL" id="BNAJ01000018">
    <property type="protein sequence ID" value="GHF63617.1"/>
    <property type="molecule type" value="Genomic_DNA"/>
</dbReference>
<accession>A0A7W8NQF3</accession>
<dbReference type="GO" id="GO:0000976">
    <property type="term" value="F:transcription cis-regulatory region binding"/>
    <property type="evidence" value="ECO:0007669"/>
    <property type="project" value="TreeGrafter"/>
</dbReference>
<reference evidence="6" key="4">
    <citation type="submission" date="2024-05" db="EMBL/GenBank/DDBJ databases">
        <authorList>
            <person name="Sun Q."/>
            <person name="Zhou Y."/>
        </authorList>
    </citation>
    <scope>NUCLEOTIDE SEQUENCE</scope>
    <source>
        <strain evidence="6">CGMCC 1.18437</strain>
    </source>
</reference>
<keyword evidence="9" id="KW-1185">Reference proteome</keyword>
<dbReference type="Pfam" id="PF00126">
    <property type="entry name" value="HTH_1"/>
    <property type="match status" value="1"/>
</dbReference>
<dbReference type="PANTHER" id="PTHR30126:SF39">
    <property type="entry name" value="HTH-TYPE TRANSCRIPTIONAL REGULATOR CYSL"/>
    <property type="match status" value="1"/>
</dbReference>
<evidence type="ECO:0000313" key="8">
    <source>
        <dbReference type="Proteomes" id="UP000539473"/>
    </source>
</evidence>
<dbReference type="Pfam" id="PF03466">
    <property type="entry name" value="LysR_substrate"/>
    <property type="match status" value="1"/>
</dbReference>
<organism evidence="7 8">
    <name type="scientific">Deinococcus metalli</name>
    <dbReference type="NCBI Taxonomy" id="1141878"/>
    <lineage>
        <taxon>Bacteria</taxon>
        <taxon>Thermotogati</taxon>
        <taxon>Deinococcota</taxon>
        <taxon>Deinococci</taxon>
        <taxon>Deinococcales</taxon>
        <taxon>Deinococcaceae</taxon>
        <taxon>Deinococcus</taxon>
    </lineage>
</organism>
<dbReference type="Proteomes" id="UP000619376">
    <property type="component" value="Unassembled WGS sequence"/>
</dbReference>
<dbReference type="Gene3D" id="1.10.10.10">
    <property type="entry name" value="Winged helix-like DNA-binding domain superfamily/Winged helix DNA-binding domain"/>
    <property type="match status" value="1"/>
</dbReference>
<dbReference type="AlphaFoldDB" id="A0A7W8NQF3"/>
<evidence type="ECO:0000256" key="1">
    <source>
        <dbReference type="ARBA" id="ARBA00009437"/>
    </source>
</evidence>
<keyword evidence="4" id="KW-0804">Transcription</keyword>
<dbReference type="Proteomes" id="UP000539473">
    <property type="component" value="Unassembled WGS sequence"/>
</dbReference>
<dbReference type="InterPro" id="IPR000847">
    <property type="entry name" value="LysR_HTH_N"/>
</dbReference>
<dbReference type="InterPro" id="IPR036390">
    <property type="entry name" value="WH_DNA-bd_sf"/>
</dbReference>
<reference evidence="9" key="2">
    <citation type="journal article" date="2019" name="Int. J. Syst. Evol. Microbiol.">
        <title>The Global Catalogue of Microorganisms (GCM) 10K type strain sequencing project: providing services to taxonomists for standard genome sequencing and annotation.</title>
        <authorList>
            <consortium name="The Broad Institute Genomics Platform"/>
            <consortium name="The Broad Institute Genome Sequencing Center for Infectious Disease"/>
            <person name="Wu L."/>
            <person name="Ma J."/>
        </authorList>
    </citation>
    <scope>NUCLEOTIDE SEQUENCE [LARGE SCALE GENOMIC DNA]</scope>
    <source>
        <strain evidence="9">CGMCC 1.18437</strain>
    </source>
</reference>
<dbReference type="Gene3D" id="3.40.190.290">
    <property type="match status" value="1"/>
</dbReference>
<dbReference type="RefSeq" id="WP_184115881.1">
    <property type="nucleotide sequence ID" value="NZ_BNAJ01000018.1"/>
</dbReference>
<sequence length="304" mass="31770">MSLNPEHLLTFVQVVRHGSLSGAAETLNLTQPAVSSQMKLLTHAVGEPLFTRHRSGVTLNTAGEGLLPHALALTRALDGAQGYVRDLRGLASGTLSVAASSTIAAAIVPAVLALFHAQYPAVAIQVRQGNTSEVMTALHGGQVELALIEGSPGPLGPDLQAEVFAEDHLVLVTSPDHPLARAGSDLTALPLVWRERGSGTREVAELALARAGLSTITLLELPGTEAVKEAVIGGLGMAFLSDLRVRRELRAGILTQVPVQLPGLRRPLTQVTPPPEQQSRAARAFLHLLQHTAQNATDAGPGGT</sequence>
<feature type="domain" description="HTH lysR-type" evidence="5">
    <location>
        <begin position="1"/>
        <end position="60"/>
    </location>
</feature>
<keyword evidence="2" id="KW-0805">Transcription regulation</keyword>
<comment type="similarity">
    <text evidence="1">Belongs to the LysR transcriptional regulatory family.</text>
</comment>
<dbReference type="InterPro" id="IPR036388">
    <property type="entry name" value="WH-like_DNA-bd_sf"/>
</dbReference>
<dbReference type="PANTHER" id="PTHR30126">
    <property type="entry name" value="HTH-TYPE TRANSCRIPTIONAL REGULATOR"/>
    <property type="match status" value="1"/>
</dbReference>
<name>A0A7W8NQF3_9DEIO</name>
<evidence type="ECO:0000313" key="7">
    <source>
        <dbReference type="EMBL" id="MBB5378979.1"/>
    </source>
</evidence>
<dbReference type="GO" id="GO:0003700">
    <property type="term" value="F:DNA-binding transcription factor activity"/>
    <property type="evidence" value="ECO:0007669"/>
    <property type="project" value="InterPro"/>
</dbReference>
<proteinExistence type="inferred from homology"/>
<dbReference type="PRINTS" id="PR00039">
    <property type="entry name" value="HTHLYSR"/>
</dbReference>
<dbReference type="SUPFAM" id="SSF53850">
    <property type="entry name" value="Periplasmic binding protein-like II"/>
    <property type="match status" value="1"/>
</dbReference>
<dbReference type="PROSITE" id="PS50931">
    <property type="entry name" value="HTH_LYSR"/>
    <property type="match status" value="1"/>
</dbReference>
<dbReference type="SUPFAM" id="SSF46785">
    <property type="entry name" value="Winged helix' DNA-binding domain"/>
    <property type="match status" value="1"/>
</dbReference>
<keyword evidence="3 7" id="KW-0238">DNA-binding</keyword>
<dbReference type="EMBL" id="JACHFK010000018">
    <property type="protein sequence ID" value="MBB5378979.1"/>
    <property type="molecule type" value="Genomic_DNA"/>
</dbReference>
<evidence type="ECO:0000256" key="2">
    <source>
        <dbReference type="ARBA" id="ARBA00023015"/>
    </source>
</evidence>
<evidence type="ECO:0000256" key="4">
    <source>
        <dbReference type="ARBA" id="ARBA00023163"/>
    </source>
</evidence>
<comment type="caution">
    <text evidence="7">The sequence shown here is derived from an EMBL/GenBank/DDBJ whole genome shotgun (WGS) entry which is preliminary data.</text>
</comment>
<reference evidence="7 8" key="3">
    <citation type="submission" date="2020-08" db="EMBL/GenBank/DDBJ databases">
        <title>Genomic Encyclopedia of Type Strains, Phase IV (KMG-IV): sequencing the most valuable type-strain genomes for metagenomic binning, comparative biology and taxonomic classification.</title>
        <authorList>
            <person name="Goeker M."/>
        </authorList>
    </citation>
    <scope>NUCLEOTIDE SEQUENCE [LARGE SCALE GENOMIC DNA]</scope>
    <source>
        <strain evidence="7 8">DSM 27521</strain>
    </source>
</reference>
<evidence type="ECO:0000313" key="6">
    <source>
        <dbReference type="EMBL" id="GHF63617.1"/>
    </source>
</evidence>
<dbReference type="CDD" id="cd08420">
    <property type="entry name" value="PBP2_CysL_like"/>
    <property type="match status" value="1"/>
</dbReference>